<evidence type="ECO:0000313" key="2">
    <source>
        <dbReference type="EMBL" id="TFC16383.1"/>
    </source>
</evidence>
<dbReference type="InterPro" id="IPR025159">
    <property type="entry name" value="AbiEi_N"/>
</dbReference>
<dbReference type="AlphaFoldDB" id="A0A4R8WTR8"/>
<sequence length="337" mass="37460">MTDIRSSVRADLLDTVSARHGGLIPAAALRESGLNSHAVEALVRDGSLVRPRRGLYVPGETWRSADPDERYRLYVRATAAMAARPIVVSHLSAATLHGLPTIGHWPRTVHTLNLDASGGSTARHQTSHRGGPDPELQVIDGVLVTSLARTLIDVAAATSFLIGVVMIDDALRVDRERVASAARRGILLPAALTKALLFAELAAVSPRFGARQANRAIEFGNALSANGGESMSRVRIFQLGFEVPELQVPFRNVEGRDYWVDYYWRRVRKIGEFDGMQKYTRGRVLAGRDPGEVVWREKRREDALRRHSDSFDRWDWDTALSPVLFDRFLRERGVPRA</sequence>
<name>A0A4R8WTR8_9MICO</name>
<proteinExistence type="predicted"/>
<accession>A0A4R8WTR8</accession>
<dbReference type="OrthoDB" id="5517693at2"/>
<protein>
    <recommendedName>
        <fullName evidence="1">AbiEi antitoxin N-terminal domain-containing protein</fullName>
    </recommendedName>
</protein>
<dbReference type="Pfam" id="PF13338">
    <property type="entry name" value="AbiEi_4"/>
    <property type="match status" value="1"/>
</dbReference>
<reference evidence="2 3" key="1">
    <citation type="submission" date="2019-03" db="EMBL/GenBank/DDBJ databases">
        <title>Genomics of glacier-inhabiting Cryobacterium strains.</title>
        <authorList>
            <person name="Liu Q."/>
            <person name="Xin Y.-H."/>
        </authorList>
    </citation>
    <scope>NUCLEOTIDE SEQUENCE [LARGE SCALE GENOMIC DNA]</scope>
    <source>
        <strain evidence="2 3">MDT1-3</strain>
    </source>
</reference>
<feature type="domain" description="AbiEi antitoxin N-terminal" evidence="1">
    <location>
        <begin position="12"/>
        <end position="57"/>
    </location>
</feature>
<dbReference type="Proteomes" id="UP000298412">
    <property type="component" value="Unassembled WGS sequence"/>
</dbReference>
<evidence type="ECO:0000259" key="1">
    <source>
        <dbReference type="Pfam" id="PF13338"/>
    </source>
</evidence>
<organism evidence="2 3">
    <name type="scientific">Cryobacterium algoritolerans</name>
    <dbReference type="NCBI Taxonomy" id="1259184"/>
    <lineage>
        <taxon>Bacteria</taxon>
        <taxon>Bacillati</taxon>
        <taxon>Actinomycetota</taxon>
        <taxon>Actinomycetes</taxon>
        <taxon>Micrococcales</taxon>
        <taxon>Microbacteriaceae</taxon>
        <taxon>Cryobacterium</taxon>
    </lineage>
</organism>
<gene>
    <name evidence="2" type="ORF">E3O19_07495</name>
</gene>
<dbReference type="RefSeq" id="WP_134566651.1">
    <property type="nucleotide sequence ID" value="NZ_SOFP01000040.1"/>
</dbReference>
<keyword evidence="3" id="KW-1185">Reference proteome</keyword>
<dbReference type="EMBL" id="SOFP01000040">
    <property type="protein sequence ID" value="TFC16383.1"/>
    <property type="molecule type" value="Genomic_DNA"/>
</dbReference>
<evidence type="ECO:0000313" key="3">
    <source>
        <dbReference type="Proteomes" id="UP000298412"/>
    </source>
</evidence>
<comment type="caution">
    <text evidence="2">The sequence shown here is derived from an EMBL/GenBank/DDBJ whole genome shotgun (WGS) entry which is preliminary data.</text>
</comment>